<evidence type="ECO:0000259" key="1">
    <source>
        <dbReference type="Pfam" id="PF07883"/>
    </source>
</evidence>
<proteinExistence type="predicted"/>
<dbReference type="Pfam" id="PF07883">
    <property type="entry name" value="Cupin_2"/>
    <property type="match status" value="1"/>
</dbReference>
<accession>A0A9Q9IPA4</accession>
<name>A0A9Q9IPA4_9ACTN</name>
<sequence length="253" mass="26218">MTRGKRFPGVKEAVTAVARDQMPGAVGISRLSVYDSLAPDGLFGGTPHMHLTCSEGYVVTAGEGHVQTLSGEGYRETPLRTGTVAWFPPGTIHRLVNEGGLQIVVVMQNSGLPEAGDAVLTFPPDVLADPAAYAEAATLPEGGAPGTDLGAAFRRRDLAVTGFLALRESGPDGLAAFQAAAARLVAPKLPGWRERWERGALRVALETGRQIDALAAGDASHLGAGGINVLPAPSEHGRHGMCGLLDTYHATAA</sequence>
<dbReference type="OrthoDB" id="623300at2"/>
<keyword evidence="3" id="KW-1185">Reference proteome</keyword>
<dbReference type="KEGG" id="daur:Daura_10585"/>
<dbReference type="RefSeq" id="WP_081971372.1">
    <property type="nucleotide sequence ID" value="NZ_CP073767.1"/>
</dbReference>
<dbReference type="EMBL" id="CP073767">
    <property type="protein sequence ID" value="UWZ56578.1"/>
    <property type="molecule type" value="Genomic_DNA"/>
</dbReference>
<dbReference type="InterPro" id="IPR014710">
    <property type="entry name" value="RmlC-like_jellyroll"/>
</dbReference>
<dbReference type="SUPFAM" id="SSF51182">
    <property type="entry name" value="RmlC-like cupins"/>
    <property type="match status" value="1"/>
</dbReference>
<dbReference type="AlphaFoldDB" id="A0A9Q9IPA4"/>
<dbReference type="Gene3D" id="2.60.120.10">
    <property type="entry name" value="Jelly Rolls"/>
    <property type="match status" value="1"/>
</dbReference>
<dbReference type="Proteomes" id="UP001058003">
    <property type="component" value="Chromosome"/>
</dbReference>
<feature type="domain" description="Cupin type-2" evidence="1">
    <location>
        <begin position="44"/>
        <end position="104"/>
    </location>
</feature>
<protein>
    <submittedName>
        <fullName evidence="2">Cupin domain-containing protein</fullName>
    </submittedName>
</protein>
<evidence type="ECO:0000313" key="3">
    <source>
        <dbReference type="Proteomes" id="UP001058003"/>
    </source>
</evidence>
<organism evidence="2 3">
    <name type="scientific">Dactylosporangium aurantiacum</name>
    <dbReference type="NCBI Taxonomy" id="35754"/>
    <lineage>
        <taxon>Bacteria</taxon>
        <taxon>Bacillati</taxon>
        <taxon>Actinomycetota</taxon>
        <taxon>Actinomycetes</taxon>
        <taxon>Micromonosporales</taxon>
        <taxon>Micromonosporaceae</taxon>
        <taxon>Dactylosporangium</taxon>
    </lineage>
</organism>
<reference evidence="2" key="1">
    <citation type="submission" date="2021-04" db="EMBL/GenBank/DDBJ databases">
        <title>Dactylosporangium aurantiacum NRRL B-8018 full assembly.</title>
        <authorList>
            <person name="Hartkoorn R.C."/>
            <person name="Beaudoing E."/>
            <person name="Hot D."/>
        </authorList>
    </citation>
    <scope>NUCLEOTIDE SEQUENCE</scope>
    <source>
        <strain evidence="2">NRRL B-8018</strain>
    </source>
</reference>
<dbReference type="CDD" id="cd02208">
    <property type="entry name" value="cupin_RmlC-like"/>
    <property type="match status" value="1"/>
</dbReference>
<evidence type="ECO:0000313" key="2">
    <source>
        <dbReference type="EMBL" id="UWZ56578.1"/>
    </source>
</evidence>
<gene>
    <name evidence="2" type="ORF">Daura_10585</name>
</gene>
<dbReference type="InterPro" id="IPR011051">
    <property type="entry name" value="RmlC_Cupin_sf"/>
</dbReference>
<dbReference type="InterPro" id="IPR013096">
    <property type="entry name" value="Cupin_2"/>
</dbReference>